<dbReference type="RefSeq" id="WP_307632033.1">
    <property type="nucleotide sequence ID" value="NZ_JAPHEH010000001.1"/>
</dbReference>
<sequence>MDWQALDWHTRIAVFFIVCGAVIIGISIVHLRGLFKAIPFIAERSQGYVLRSLKINRFLMFFFLAGYVVVAMSVLLGKASISIFWVSLIFLFGAVFVLLGIALHARMISEIQQTIQGLVPICMECKKIRTKGADSSAQESWKEIEFYISQRTDAKFSHGICPRCLDKVRQRRK</sequence>
<dbReference type="Proteomes" id="UP001154240">
    <property type="component" value="Unassembled WGS sequence"/>
</dbReference>
<keyword evidence="3" id="KW-1185">Reference proteome</keyword>
<organism evidence="2 3">
    <name type="scientific">Thiovibrio frasassiensis</name>
    <dbReference type="NCBI Taxonomy" id="2984131"/>
    <lineage>
        <taxon>Bacteria</taxon>
        <taxon>Pseudomonadati</taxon>
        <taxon>Thermodesulfobacteriota</taxon>
        <taxon>Desulfobulbia</taxon>
        <taxon>Desulfobulbales</taxon>
        <taxon>Thiovibrionaceae</taxon>
        <taxon>Thiovibrio</taxon>
    </lineage>
</organism>
<proteinExistence type="predicted"/>
<dbReference type="EMBL" id="JAPHEH010000001">
    <property type="protein sequence ID" value="MDG4475057.1"/>
    <property type="molecule type" value="Genomic_DNA"/>
</dbReference>
<evidence type="ECO:0000256" key="1">
    <source>
        <dbReference type="SAM" id="Phobius"/>
    </source>
</evidence>
<keyword evidence="1" id="KW-0472">Membrane</keyword>
<comment type="caution">
    <text evidence="2">The sequence shown here is derived from an EMBL/GenBank/DDBJ whole genome shotgun (WGS) entry which is preliminary data.</text>
</comment>
<accession>A0A9X4RPB0</accession>
<reference evidence="2" key="2">
    <citation type="submission" date="2022-10" db="EMBL/GenBank/DDBJ databases">
        <authorList>
            <person name="Aronson H.S."/>
        </authorList>
    </citation>
    <scope>NUCLEOTIDE SEQUENCE</scope>
    <source>
        <strain evidence="2">RS19-109</strain>
    </source>
</reference>
<evidence type="ECO:0000313" key="2">
    <source>
        <dbReference type="EMBL" id="MDG4475057.1"/>
    </source>
</evidence>
<keyword evidence="1" id="KW-1133">Transmembrane helix</keyword>
<feature type="transmembrane region" description="Helical" evidence="1">
    <location>
        <begin position="82"/>
        <end position="103"/>
    </location>
</feature>
<feature type="transmembrane region" description="Helical" evidence="1">
    <location>
        <begin position="12"/>
        <end position="35"/>
    </location>
</feature>
<protein>
    <submittedName>
        <fullName evidence="2">Uncharacterized protein</fullName>
    </submittedName>
</protein>
<evidence type="ECO:0000313" key="3">
    <source>
        <dbReference type="Proteomes" id="UP001154240"/>
    </source>
</evidence>
<gene>
    <name evidence="2" type="ORF">OLX77_02640</name>
</gene>
<dbReference type="AlphaFoldDB" id="A0A9X4RPB0"/>
<keyword evidence="1" id="KW-0812">Transmembrane</keyword>
<feature type="transmembrane region" description="Helical" evidence="1">
    <location>
        <begin position="55"/>
        <end position="76"/>
    </location>
</feature>
<name>A0A9X4RPB0_9BACT</name>
<reference evidence="2" key="1">
    <citation type="journal article" date="2022" name="bioRxiv">
        <title>Thiovibrio frasassiensisgen. nov., sp. nov., an autotrophic, elemental sulfur disproportionating bacterium isolated from sulfidic karst sediment, and proposal of Thiovibrionaceae fam. nov.</title>
        <authorList>
            <person name="Aronson H."/>
            <person name="Thomas C."/>
            <person name="Bhattacharyya M."/>
            <person name="Eckstein S."/>
            <person name="Jensen S."/>
            <person name="Barco R."/>
            <person name="Macalady J."/>
            <person name="Amend J."/>
        </authorList>
    </citation>
    <scope>NUCLEOTIDE SEQUENCE</scope>
    <source>
        <strain evidence="2">RS19-109</strain>
    </source>
</reference>